<feature type="region of interest" description="Disordered" evidence="1">
    <location>
        <begin position="102"/>
        <end position="126"/>
    </location>
</feature>
<evidence type="ECO:0000313" key="4">
    <source>
        <dbReference type="Proteomes" id="UP001642484"/>
    </source>
</evidence>
<organism evidence="3 4">
    <name type="scientific">Durusdinium trenchii</name>
    <dbReference type="NCBI Taxonomy" id="1381693"/>
    <lineage>
        <taxon>Eukaryota</taxon>
        <taxon>Sar</taxon>
        <taxon>Alveolata</taxon>
        <taxon>Dinophyceae</taxon>
        <taxon>Suessiales</taxon>
        <taxon>Symbiodiniaceae</taxon>
        <taxon>Durusdinium</taxon>
    </lineage>
</organism>
<evidence type="ECO:0000256" key="2">
    <source>
        <dbReference type="SAM" id="SignalP"/>
    </source>
</evidence>
<comment type="caution">
    <text evidence="3">The sequence shown here is derived from an EMBL/GenBank/DDBJ whole genome shotgun (WGS) entry which is preliminary data.</text>
</comment>
<accession>A0ABP0HF34</accession>
<gene>
    <name evidence="3" type="ORF">CCMP2556_LOCUS1231</name>
</gene>
<evidence type="ECO:0000313" key="3">
    <source>
        <dbReference type="EMBL" id="CAK8988343.1"/>
    </source>
</evidence>
<protein>
    <submittedName>
        <fullName evidence="3">Uncharacterized protein</fullName>
    </submittedName>
</protein>
<sequence length="184" mass="19750">MEAMPFAPFVASLFLVYSKVWADPHFSMALELGAVYTELELRCGGTPARQRQLAQRSWRTSSSSSWSLSIQLSMGLVLGRLSGEEAQAHRFTAAVGAPTTSPSWAGYGRRSGEAPTHRGAPGQATAGEEEVLAECLRQKTFSFASISLDINHRAARHRDQNNSGPSAIAAVGPFQGGELLYLAP</sequence>
<dbReference type="EMBL" id="CAXAMN010000414">
    <property type="protein sequence ID" value="CAK8988343.1"/>
    <property type="molecule type" value="Genomic_DNA"/>
</dbReference>
<reference evidence="3 4" key="1">
    <citation type="submission" date="2024-02" db="EMBL/GenBank/DDBJ databases">
        <authorList>
            <person name="Chen Y."/>
            <person name="Shah S."/>
            <person name="Dougan E. K."/>
            <person name="Thang M."/>
            <person name="Chan C."/>
        </authorList>
    </citation>
    <scope>NUCLEOTIDE SEQUENCE [LARGE SCALE GENOMIC DNA]</scope>
</reference>
<feature type="chain" id="PRO_5046063443" evidence="2">
    <location>
        <begin position="23"/>
        <end position="184"/>
    </location>
</feature>
<feature type="signal peptide" evidence="2">
    <location>
        <begin position="1"/>
        <end position="22"/>
    </location>
</feature>
<keyword evidence="2" id="KW-0732">Signal</keyword>
<name>A0ABP0HF34_9DINO</name>
<evidence type="ECO:0000256" key="1">
    <source>
        <dbReference type="SAM" id="MobiDB-lite"/>
    </source>
</evidence>
<keyword evidence="4" id="KW-1185">Reference proteome</keyword>
<proteinExistence type="predicted"/>
<dbReference type="Proteomes" id="UP001642484">
    <property type="component" value="Unassembled WGS sequence"/>
</dbReference>